<evidence type="ECO:0000256" key="1">
    <source>
        <dbReference type="ARBA" id="ARBA00004651"/>
    </source>
</evidence>
<keyword evidence="3 8" id="KW-0812">Transmembrane</keyword>
<feature type="transmembrane region" description="Helical" evidence="8">
    <location>
        <begin position="369"/>
        <end position="392"/>
    </location>
</feature>
<evidence type="ECO:0000256" key="4">
    <source>
        <dbReference type="ARBA" id="ARBA00022960"/>
    </source>
</evidence>
<dbReference type="PANTHER" id="PTHR47019">
    <property type="entry name" value="LIPID II FLIPPASE MURJ"/>
    <property type="match status" value="1"/>
</dbReference>
<feature type="transmembrane region" description="Helical" evidence="8">
    <location>
        <begin position="169"/>
        <end position="188"/>
    </location>
</feature>
<evidence type="ECO:0000313" key="10">
    <source>
        <dbReference type="Proteomes" id="UP001501414"/>
    </source>
</evidence>
<evidence type="ECO:0000256" key="6">
    <source>
        <dbReference type="ARBA" id="ARBA00022989"/>
    </source>
</evidence>
<evidence type="ECO:0000256" key="7">
    <source>
        <dbReference type="ARBA" id="ARBA00023136"/>
    </source>
</evidence>
<feature type="transmembrane region" description="Helical" evidence="8">
    <location>
        <begin position="502"/>
        <end position="521"/>
    </location>
</feature>
<keyword evidence="7 8" id="KW-0472">Membrane</keyword>
<keyword evidence="4" id="KW-0133">Cell shape</keyword>
<dbReference type="InterPro" id="IPR051050">
    <property type="entry name" value="Lipid_II_flippase_MurJ/MviN"/>
</dbReference>
<dbReference type="Proteomes" id="UP001501414">
    <property type="component" value="Unassembled WGS sequence"/>
</dbReference>
<dbReference type="InterPro" id="IPR004268">
    <property type="entry name" value="MurJ"/>
</dbReference>
<keyword evidence="5" id="KW-0573">Peptidoglycan synthesis</keyword>
<feature type="transmembrane region" description="Helical" evidence="8">
    <location>
        <begin position="470"/>
        <end position="490"/>
    </location>
</feature>
<feature type="transmembrane region" description="Helical" evidence="8">
    <location>
        <begin position="431"/>
        <end position="450"/>
    </location>
</feature>
<name>A0ABP4ICT2_9PSEU</name>
<feature type="transmembrane region" description="Helical" evidence="8">
    <location>
        <begin position="404"/>
        <end position="425"/>
    </location>
</feature>
<evidence type="ECO:0000256" key="3">
    <source>
        <dbReference type="ARBA" id="ARBA00022692"/>
    </source>
</evidence>
<evidence type="ECO:0000313" key="9">
    <source>
        <dbReference type="EMBL" id="GAA1384423.1"/>
    </source>
</evidence>
<dbReference type="Pfam" id="PF03023">
    <property type="entry name" value="MurJ"/>
    <property type="match status" value="1"/>
</dbReference>
<evidence type="ECO:0008006" key="11">
    <source>
        <dbReference type="Google" id="ProtNLM"/>
    </source>
</evidence>
<evidence type="ECO:0000256" key="8">
    <source>
        <dbReference type="SAM" id="Phobius"/>
    </source>
</evidence>
<keyword evidence="10" id="KW-1185">Reference proteome</keyword>
<reference evidence="10" key="1">
    <citation type="journal article" date="2019" name="Int. J. Syst. Evol. Microbiol.">
        <title>The Global Catalogue of Microorganisms (GCM) 10K type strain sequencing project: providing services to taxonomists for standard genome sequencing and annotation.</title>
        <authorList>
            <consortium name="The Broad Institute Genomics Platform"/>
            <consortium name="The Broad Institute Genome Sequencing Center for Infectious Disease"/>
            <person name="Wu L."/>
            <person name="Ma J."/>
        </authorList>
    </citation>
    <scope>NUCLEOTIDE SEQUENCE [LARGE SCALE GENOMIC DNA]</scope>
    <source>
        <strain evidence="10">JCM 11896</strain>
    </source>
</reference>
<evidence type="ECO:0000256" key="5">
    <source>
        <dbReference type="ARBA" id="ARBA00022984"/>
    </source>
</evidence>
<comment type="subcellular location">
    <subcellularLocation>
        <location evidence="1">Cell membrane</location>
        <topology evidence="1">Multi-pass membrane protein</topology>
    </subcellularLocation>
</comment>
<sequence length="540" mass="56992">MNKGLSPEGDNPIRNGAQIALWTIVSRLTGLLRVVAIAAVLGPTYFGNIYQATNTIPNIAFEMLIGPLFVSLLVPTIVNRTDSGDGDVAARILRGFLGLTLTLFGIVAILLVLAGQLLVTALTVGVTDTSISNAQRAVALPLLALFMPQLLLYAIIGCCIAAQQSRGSFALPAAAPAFENLTTIAVMVGYKSLFDGESELTSISAGHLLWLGCGTTGAVLAHASVQWYGARRVGITLYPRWGASDPDVRAILKLAYPSLGFAGANALRTLVILIFAGGVPGGVVAFQLAYNFYTLSDAVIGRPIAQATLPSLARSYAARNLQEFRDILVRSIRVVLFLTVPIGILYIVVPDHIAQIVSTGEMASPSGLGLISDSLIGLAIGSVASAVLILVIHASYARRNALRPTVAVSIRAVTLGSVLVAWILLDIEHSVLALGLITSASDILALLILAAPFFGERRKPGGLRVATNRWAFLLAAGTALAVGSIASYSLDRQSIATVSPAHLALTLLFVASSYIATHMLLHSHEMILLSGWLKNRRRPE</sequence>
<organism evidence="9 10">
    <name type="scientific">Pseudonocardia kongjuensis</name>
    <dbReference type="NCBI Taxonomy" id="102227"/>
    <lineage>
        <taxon>Bacteria</taxon>
        <taxon>Bacillati</taxon>
        <taxon>Actinomycetota</taxon>
        <taxon>Actinomycetes</taxon>
        <taxon>Pseudonocardiales</taxon>
        <taxon>Pseudonocardiaceae</taxon>
        <taxon>Pseudonocardia</taxon>
    </lineage>
</organism>
<dbReference type="EMBL" id="BAAAJK010000005">
    <property type="protein sequence ID" value="GAA1384423.1"/>
    <property type="molecule type" value="Genomic_DNA"/>
</dbReference>
<feature type="transmembrane region" description="Helical" evidence="8">
    <location>
        <begin position="327"/>
        <end position="349"/>
    </location>
</feature>
<feature type="transmembrane region" description="Helical" evidence="8">
    <location>
        <begin position="21"/>
        <end position="46"/>
    </location>
</feature>
<feature type="transmembrane region" description="Helical" evidence="8">
    <location>
        <begin position="99"/>
        <end position="119"/>
    </location>
</feature>
<keyword evidence="2" id="KW-1003">Cell membrane</keyword>
<keyword evidence="6 8" id="KW-1133">Transmembrane helix</keyword>
<gene>
    <name evidence="9" type="ORF">GCM10009613_15310</name>
</gene>
<dbReference type="PANTHER" id="PTHR47019:SF1">
    <property type="entry name" value="LIPID II FLIPPASE MURJ"/>
    <property type="match status" value="1"/>
</dbReference>
<comment type="caution">
    <text evidence="9">The sequence shown here is derived from an EMBL/GenBank/DDBJ whole genome shotgun (WGS) entry which is preliminary data.</text>
</comment>
<accession>A0ABP4ICT2</accession>
<feature type="transmembrane region" description="Helical" evidence="8">
    <location>
        <begin position="58"/>
        <end position="78"/>
    </location>
</feature>
<feature type="transmembrane region" description="Helical" evidence="8">
    <location>
        <begin position="139"/>
        <end position="162"/>
    </location>
</feature>
<proteinExistence type="predicted"/>
<evidence type="ECO:0000256" key="2">
    <source>
        <dbReference type="ARBA" id="ARBA00022475"/>
    </source>
</evidence>
<protein>
    <recommendedName>
        <fullName evidence="11">Peptidoglycan lipid II flippase</fullName>
    </recommendedName>
</protein>